<dbReference type="InterPro" id="IPR011146">
    <property type="entry name" value="HIT-like"/>
</dbReference>
<dbReference type="SUPFAM" id="SSF54197">
    <property type="entry name" value="HIT-like"/>
    <property type="match status" value="1"/>
</dbReference>
<dbReference type="Gene3D" id="3.30.428.10">
    <property type="entry name" value="HIT-like"/>
    <property type="match status" value="1"/>
</dbReference>
<dbReference type="EMBL" id="CP045810">
    <property type="protein sequence ID" value="QHN39573.1"/>
    <property type="molecule type" value="Genomic_DNA"/>
</dbReference>
<gene>
    <name evidence="1" type="ORF">GII30_10770</name>
</gene>
<protein>
    <submittedName>
        <fullName evidence="1">HIT domain-containing protein</fullName>
    </submittedName>
</protein>
<reference evidence="1" key="1">
    <citation type="journal article" date="2021" name="Nat. Microbiol.">
        <title>Cocultivation of an ultrasmall environmental parasitic bacterium with lytic ability against bacteria associated with wastewater foams.</title>
        <authorList>
            <person name="Batinovic S."/>
            <person name="Rose J.J.A."/>
            <person name="Ratcliffe J."/>
            <person name="Seviour R.J."/>
            <person name="Petrovski S."/>
        </authorList>
    </citation>
    <scope>NUCLEOTIDE SEQUENCE</scope>
    <source>
        <strain evidence="1">CON44</strain>
    </source>
</reference>
<dbReference type="InterPro" id="IPR052908">
    <property type="entry name" value="AP-4-A_phosphorylase"/>
</dbReference>
<dbReference type="InterPro" id="IPR039383">
    <property type="entry name" value="FHIT"/>
</dbReference>
<evidence type="ECO:0000313" key="1">
    <source>
        <dbReference type="EMBL" id="QHN39573.1"/>
    </source>
</evidence>
<dbReference type="AlphaFoldDB" id="A0A857LTI4"/>
<dbReference type="RefSeq" id="WP_005183210.1">
    <property type="nucleotide sequence ID" value="NZ_CP045804.1"/>
</dbReference>
<dbReference type="Pfam" id="PF01230">
    <property type="entry name" value="HIT"/>
    <property type="match status" value="1"/>
</dbReference>
<dbReference type="PROSITE" id="PS51084">
    <property type="entry name" value="HIT_2"/>
    <property type="match status" value="1"/>
</dbReference>
<dbReference type="PANTHER" id="PTHR42997:SF1">
    <property type="entry name" value="AP-4-A PHOSPHORYLASE"/>
    <property type="match status" value="1"/>
</dbReference>
<proteinExistence type="predicted"/>
<dbReference type="PANTHER" id="PTHR42997">
    <property type="entry name" value="HIT FAMILY HYDROLASE"/>
    <property type="match status" value="1"/>
</dbReference>
<name>A0A857LTI4_9ACTN</name>
<dbReference type="CDD" id="cd01275">
    <property type="entry name" value="FHIT"/>
    <property type="match status" value="1"/>
</dbReference>
<dbReference type="InterPro" id="IPR036265">
    <property type="entry name" value="HIT-like_sf"/>
</dbReference>
<accession>A0A857LTI4</accession>
<dbReference type="GO" id="GO:0003824">
    <property type="term" value="F:catalytic activity"/>
    <property type="evidence" value="ECO:0007669"/>
    <property type="project" value="InterPro"/>
</dbReference>
<organism evidence="1">
    <name type="scientific">Gordonia amarae</name>
    <dbReference type="NCBI Taxonomy" id="36821"/>
    <lineage>
        <taxon>Bacteria</taxon>
        <taxon>Bacillati</taxon>
        <taxon>Actinomycetota</taxon>
        <taxon>Actinomycetes</taxon>
        <taxon>Mycobacteriales</taxon>
        <taxon>Gordoniaceae</taxon>
        <taxon>Gordonia</taxon>
    </lineage>
</organism>
<sequence length="195" mass="21437">MTETPGEIRPGEIRDVGTGDVDQLQRLWTPHRLTYITAEPRSTGKSGHPFLDIPTMSDEEGLILARGESVYAVLNLYPYNAGHTMVVPYRQVANLEDLTPAESSELMTFTQHTIRTIKAVSNPNAFNVGLNLGYAAGGSLAEHLHQHIVPRWVGDANFITVVGDAKVIPQLLRDTRALLAAKWRELWPGSGAETI</sequence>